<reference evidence="4" key="3">
    <citation type="submission" date="2025-09" db="UniProtKB">
        <authorList>
            <consortium name="Ensembl"/>
        </authorList>
    </citation>
    <scope>IDENTIFICATION</scope>
</reference>
<evidence type="ECO:0000256" key="2">
    <source>
        <dbReference type="ARBA" id="ARBA00008242"/>
    </source>
</evidence>
<dbReference type="PROSITE" id="PS51733">
    <property type="entry name" value="BPL_LPL_CATALYTIC"/>
    <property type="match status" value="1"/>
</dbReference>
<dbReference type="RefSeq" id="XP_004565666.2">
    <property type="nucleotide sequence ID" value="XM_004565609.2"/>
</dbReference>
<dbReference type="Ensembl" id="ENSMZET00005017417.1">
    <property type="protein sequence ID" value="ENSMZEP00005016877.1"/>
    <property type="gene ID" value="ENSMZEG00005012688.1"/>
</dbReference>
<dbReference type="UniPathway" id="UPA00537">
    <property type="reaction ID" value="UER00595"/>
</dbReference>
<dbReference type="Proteomes" id="UP000265160">
    <property type="component" value="LG23"/>
</dbReference>
<dbReference type="InterPro" id="IPR004562">
    <property type="entry name" value="LipoylTrfase_LipoateP_Ligase"/>
</dbReference>
<dbReference type="InterPro" id="IPR004143">
    <property type="entry name" value="BPL_LPL_catalytic"/>
</dbReference>
<organism evidence="4 5">
    <name type="scientific">Maylandia zebra</name>
    <name type="common">zebra mbuna</name>
    <dbReference type="NCBI Taxonomy" id="106582"/>
    <lineage>
        <taxon>Eukaryota</taxon>
        <taxon>Metazoa</taxon>
        <taxon>Chordata</taxon>
        <taxon>Craniata</taxon>
        <taxon>Vertebrata</taxon>
        <taxon>Euteleostomi</taxon>
        <taxon>Actinopterygii</taxon>
        <taxon>Neopterygii</taxon>
        <taxon>Teleostei</taxon>
        <taxon>Neoteleostei</taxon>
        <taxon>Acanthomorphata</taxon>
        <taxon>Ovalentaria</taxon>
        <taxon>Cichlomorphae</taxon>
        <taxon>Cichliformes</taxon>
        <taxon>Cichlidae</taxon>
        <taxon>African cichlids</taxon>
        <taxon>Pseudocrenilabrinae</taxon>
        <taxon>Haplochromini</taxon>
        <taxon>Maylandia</taxon>
        <taxon>Maylandia zebra complex</taxon>
    </lineage>
</organism>
<evidence type="ECO:0000256" key="1">
    <source>
        <dbReference type="ARBA" id="ARBA00005085"/>
    </source>
</evidence>
<dbReference type="GeneTree" id="ENSGT00390000008846"/>
<dbReference type="RefSeq" id="XP_012778551.2">
    <property type="nucleotide sequence ID" value="XM_012923097.2"/>
</dbReference>
<dbReference type="STRING" id="106582.ENSMZEP00005016877"/>
<dbReference type="KEGG" id="mze:101485128"/>
<dbReference type="PANTHER" id="PTHR12561:SF3">
    <property type="entry name" value="LIPOYLTRANSFERASE 1, MITOCHONDRIAL"/>
    <property type="match status" value="1"/>
</dbReference>
<comment type="pathway">
    <text evidence="1">Protein modification; protein lipoylation via exogenous pathway; protein N(6)-(lipoyl)lysine from lipoate: step 2/2.</text>
</comment>
<dbReference type="FunFam" id="3.30.930.10:FF:000045">
    <property type="entry name" value="lipoyltransferase 1, mitochondrial"/>
    <property type="match status" value="1"/>
</dbReference>
<dbReference type="CDD" id="cd16443">
    <property type="entry name" value="LplA"/>
    <property type="match status" value="1"/>
</dbReference>
<dbReference type="InterPro" id="IPR045864">
    <property type="entry name" value="aa-tRNA-synth_II/BPL/LPL"/>
</dbReference>
<dbReference type="SUPFAM" id="SSF55681">
    <property type="entry name" value="Class II aaRS and biotin synthetases"/>
    <property type="match status" value="1"/>
</dbReference>
<keyword evidence="5" id="KW-1185">Reference proteome</keyword>
<dbReference type="Gene3D" id="3.30.390.50">
    <property type="entry name" value="CO dehydrogenase flavoprotein, C-terminal domain"/>
    <property type="match status" value="1"/>
</dbReference>
<feature type="domain" description="BPL/LPL catalytic" evidence="3">
    <location>
        <begin position="61"/>
        <end position="247"/>
    </location>
</feature>
<sequence>MSESTMMSQIKRTFSLLNQRACSRSSFFTDSDSAGLVLQSHSTDVYQNLALEDWIDANVELQGRGILLLWRNRPAVVIGRHQNPWTECTLPVMRRPGIPLARRRSGGGTVFHDLGNLNLTFFTSKKAYDRQRNLKVVTDTLRRLRPGLDVQATDRFDILLNGRYKISGTASRLSRKSSYHHCTLLHSADRSALSSVLRPSCPGIQSNATPSVPSPVANLLDHAPSLQWEKLLGALVQQYNTEFGLHSALTVIDPTNESMFPGVGEMEMELRSWDWTFGKTPKFTMETQLELTNEQPPARCSARLQMEVKNGQIESCHLDVPVEWVPVQLSSELSSVLIGERFCPHRAAAAFSALLRSESGATHTRLHRLCDAMLTVMG</sequence>
<dbReference type="Gene3D" id="3.30.930.10">
    <property type="entry name" value="Bira Bifunctional Protein, Domain 2"/>
    <property type="match status" value="1"/>
</dbReference>
<dbReference type="GO" id="GO:0017118">
    <property type="term" value="F:lipoyltransferase activity"/>
    <property type="evidence" value="ECO:0007669"/>
    <property type="project" value="TreeGrafter"/>
</dbReference>
<evidence type="ECO:0000313" key="4">
    <source>
        <dbReference type="Ensembl" id="ENSMZEP00005016877.1"/>
    </source>
</evidence>
<dbReference type="GO" id="GO:0005739">
    <property type="term" value="C:mitochondrion"/>
    <property type="evidence" value="ECO:0007669"/>
    <property type="project" value="TreeGrafter"/>
</dbReference>
<dbReference type="CTD" id="51601"/>
<dbReference type="AlphaFoldDB" id="A0A3P9C440"/>
<dbReference type="RefSeq" id="XP_012778552.2">
    <property type="nucleotide sequence ID" value="XM_012923098.4"/>
</dbReference>
<protein>
    <submittedName>
        <fullName evidence="4">Lipoyltransferase 1</fullName>
    </submittedName>
</protein>
<reference evidence="4" key="2">
    <citation type="submission" date="2025-08" db="UniProtKB">
        <authorList>
            <consortium name="Ensembl"/>
        </authorList>
    </citation>
    <scope>IDENTIFICATION</scope>
</reference>
<comment type="similarity">
    <text evidence="2">Belongs to the LplA family.</text>
</comment>
<dbReference type="Pfam" id="PF21948">
    <property type="entry name" value="LplA-B_cat"/>
    <property type="match status" value="1"/>
</dbReference>
<evidence type="ECO:0000259" key="3">
    <source>
        <dbReference type="PROSITE" id="PS51733"/>
    </source>
</evidence>
<proteinExistence type="inferred from homology"/>
<dbReference type="PANTHER" id="PTHR12561">
    <property type="entry name" value="LIPOATE-PROTEIN LIGASE"/>
    <property type="match status" value="1"/>
</dbReference>
<reference evidence="4 5" key="1">
    <citation type="journal article" date="2014" name="Nature">
        <title>The genomic substrate for adaptive radiation in African cichlid fish.</title>
        <authorList>
            <person name="Brawand D."/>
            <person name="Wagner C.E."/>
            <person name="Li Y.I."/>
            <person name="Malinsky M."/>
            <person name="Keller I."/>
            <person name="Fan S."/>
            <person name="Simakov O."/>
            <person name="Ng A.Y."/>
            <person name="Lim Z.W."/>
            <person name="Bezault E."/>
            <person name="Turner-Maier J."/>
            <person name="Johnson J."/>
            <person name="Alcazar R."/>
            <person name="Noh H.J."/>
            <person name="Russell P."/>
            <person name="Aken B."/>
            <person name="Alfoldi J."/>
            <person name="Amemiya C."/>
            <person name="Azzouzi N."/>
            <person name="Baroiller J.F."/>
            <person name="Barloy-Hubler F."/>
            <person name="Berlin A."/>
            <person name="Bloomquist R."/>
            <person name="Carleton K.L."/>
            <person name="Conte M.A."/>
            <person name="D'Cotta H."/>
            <person name="Eshel O."/>
            <person name="Gaffney L."/>
            <person name="Galibert F."/>
            <person name="Gante H.F."/>
            <person name="Gnerre S."/>
            <person name="Greuter L."/>
            <person name="Guyon R."/>
            <person name="Haddad N.S."/>
            <person name="Haerty W."/>
            <person name="Harris R.M."/>
            <person name="Hofmann H.A."/>
            <person name="Hourlier T."/>
            <person name="Hulata G."/>
            <person name="Jaffe D.B."/>
            <person name="Lara M."/>
            <person name="Lee A.P."/>
            <person name="MacCallum I."/>
            <person name="Mwaiko S."/>
            <person name="Nikaido M."/>
            <person name="Nishihara H."/>
            <person name="Ozouf-Costaz C."/>
            <person name="Penman D.J."/>
            <person name="Przybylski D."/>
            <person name="Rakotomanga M."/>
            <person name="Renn S.C.P."/>
            <person name="Ribeiro F.J."/>
            <person name="Ron M."/>
            <person name="Salzburger W."/>
            <person name="Sanchez-Pulido L."/>
            <person name="Santos M.E."/>
            <person name="Searle S."/>
            <person name="Sharpe T."/>
            <person name="Swofford R."/>
            <person name="Tan F.J."/>
            <person name="Williams L."/>
            <person name="Young S."/>
            <person name="Yin S."/>
            <person name="Okada N."/>
            <person name="Kocher T.D."/>
            <person name="Miska E.A."/>
            <person name="Lander E.S."/>
            <person name="Venkatesh B."/>
            <person name="Fernald R.D."/>
            <person name="Meyer A."/>
            <person name="Ponting C.P."/>
            <person name="Streelman J.T."/>
            <person name="Lindblad-Toh K."/>
            <person name="Seehausen O."/>
            <person name="Di Palma F."/>
        </authorList>
    </citation>
    <scope>NUCLEOTIDE SEQUENCE</scope>
</reference>
<dbReference type="GO" id="GO:0009249">
    <property type="term" value="P:protein lipoylation"/>
    <property type="evidence" value="ECO:0007669"/>
    <property type="project" value="InterPro"/>
</dbReference>
<evidence type="ECO:0000313" key="5">
    <source>
        <dbReference type="Proteomes" id="UP000265160"/>
    </source>
</evidence>
<accession>A0A3P9C440</accession>
<name>A0A3P9C440_9CICH</name>